<reference evidence="1 2" key="2">
    <citation type="journal article" date="2021" name="Int. J. Syst. Evol. Microbiol.">
        <title>Isolation and Polyphasic Characterization of Desulfuromonas versatilis sp. Nov., an Electrogenic Bacteria Capable of Versatile Metabolism Isolated from a Graphene Oxide-Reducing Enrichment Culture.</title>
        <authorList>
            <person name="Xie L."/>
            <person name="Yoshida N."/>
            <person name="Ishii S."/>
            <person name="Meng L."/>
        </authorList>
    </citation>
    <scope>NUCLEOTIDE SEQUENCE [LARGE SCALE GENOMIC DNA]</scope>
    <source>
        <strain evidence="1 2">NIT-T3</strain>
    </source>
</reference>
<evidence type="ECO:0000313" key="2">
    <source>
        <dbReference type="Proteomes" id="UP001319827"/>
    </source>
</evidence>
<keyword evidence="2" id="KW-1185">Reference proteome</keyword>
<accession>A0ABN6DXM1</accession>
<dbReference type="Proteomes" id="UP001319827">
    <property type="component" value="Chromosome"/>
</dbReference>
<name>A0ABN6DXM1_9BACT</name>
<protein>
    <submittedName>
        <fullName evidence="1">Uncharacterized protein</fullName>
    </submittedName>
</protein>
<sequence>MRRWPDSLRLRTRRFLDGIDPFPCGDILHMKNINCLFAYIKKEDIHNGKIILYDQETSLKTQFNSAGEMFDAGWVIDMRRNGDLRFIYLDESSIGKKKSKENS</sequence>
<proteinExistence type="predicted"/>
<organism evidence="1 2">
    <name type="scientific">Desulfuromonas versatilis</name>
    <dbReference type="NCBI Taxonomy" id="2802975"/>
    <lineage>
        <taxon>Bacteria</taxon>
        <taxon>Pseudomonadati</taxon>
        <taxon>Thermodesulfobacteriota</taxon>
        <taxon>Desulfuromonadia</taxon>
        <taxon>Desulfuromonadales</taxon>
        <taxon>Desulfuromonadaceae</taxon>
        <taxon>Desulfuromonas</taxon>
    </lineage>
</organism>
<evidence type="ECO:0000313" key="1">
    <source>
        <dbReference type="EMBL" id="BCR04883.1"/>
    </source>
</evidence>
<dbReference type="EMBL" id="AP024355">
    <property type="protein sequence ID" value="BCR04883.1"/>
    <property type="molecule type" value="Genomic_DNA"/>
</dbReference>
<reference evidence="1 2" key="1">
    <citation type="journal article" date="2016" name="C (Basel)">
        <title>Selective Growth of and Electricity Production by Marine Exoelectrogenic Bacteria in Self-Aggregated Hydrogel of Microbially Reduced Graphene Oxide.</title>
        <authorList>
            <person name="Yoshida N."/>
            <person name="Goto Y."/>
            <person name="Miyata Y."/>
        </authorList>
    </citation>
    <scope>NUCLEOTIDE SEQUENCE [LARGE SCALE GENOMIC DNA]</scope>
    <source>
        <strain evidence="1 2">NIT-T3</strain>
    </source>
</reference>
<gene>
    <name evidence="1" type="ORF">DESUT3_19520</name>
</gene>